<sequence length="133" mass="14921">MPITILCLLFLTLGTIDGALYGMGLFKLFGCQTDTKFSIVPFVLYPKLIFVVRLPERRSMEIPSSGSFSSQDKKVKLEEGDRDNSQQLGIGKQQDLQPLFTLPIPNTIVPSASKEPWFSILAELPMERKRSGR</sequence>
<dbReference type="EMBL" id="RDQH01000338">
    <property type="protein sequence ID" value="RXH81465.1"/>
    <property type="molecule type" value="Genomic_DNA"/>
</dbReference>
<gene>
    <name evidence="3" type="ORF">DVH24_034886</name>
</gene>
<name>A0A498IH53_MALDO</name>
<evidence type="ECO:0000313" key="4">
    <source>
        <dbReference type="Proteomes" id="UP000290289"/>
    </source>
</evidence>
<evidence type="ECO:0000256" key="2">
    <source>
        <dbReference type="SAM" id="SignalP"/>
    </source>
</evidence>
<evidence type="ECO:0000313" key="3">
    <source>
        <dbReference type="EMBL" id="RXH81465.1"/>
    </source>
</evidence>
<feature type="region of interest" description="Disordered" evidence="1">
    <location>
        <begin position="61"/>
        <end position="92"/>
    </location>
</feature>
<comment type="caution">
    <text evidence="3">The sequence shown here is derived from an EMBL/GenBank/DDBJ whole genome shotgun (WGS) entry which is preliminary data.</text>
</comment>
<feature type="chain" id="PRO_5019712475" evidence="2">
    <location>
        <begin position="19"/>
        <end position="133"/>
    </location>
</feature>
<keyword evidence="2" id="KW-0732">Signal</keyword>
<proteinExistence type="predicted"/>
<keyword evidence="4" id="KW-1185">Reference proteome</keyword>
<protein>
    <submittedName>
        <fullName evidence="3">Uncharacterized protein</fullName>
    </submittedName>
</protein>
<dbReference type="AlphaFoldDB" id="A0A498IH53"/>
<reference evidence="3 4" key="1">
    <citation type="submission" date="2018-10" db="EMBL/GenBank/DDBJ databases">
        <title>A high-quality apple genome assembly.</title>
        <authorList>
            <person name="Hu J."/>
        </authorList>
    </citation>
    <scope>NUCLEOTIDE SEQUENCE [LARGE SCALE GENOMIC DNA]</scope>
    <source>
        <strain evidence="4">cv. HFTH1</strain>
        <tissue evidence="3">Young leaf</tissue>
    </source>
</reference>
<evidence type="ECO:0000256" key="1">
    <source>
        <dbReference type="SAM" id="MobiDB-lite"/>
    </source>
</evidence>
<accession>A0A498IH53</accession>
<organism evidence="3 4">
    <name type="scientific">Malus domestica</name>
    <name type="common">Apple</name>
    <name type="synonym">Pyrus malus</name>
    <dbReference type="NCBI Taxonomy" id="3750"/>
    <lineage>
        <taxon>Eukaryota</taxon>
        <taxon>Viridiplantae</taxon>
        <taxon>Streptophyta</taxon>
        <taxon>Embryophyta</taxon>
        <taxon>Tracheophyta</taxon>
        <taxon>Spermatophyta</taxon>
        <taxon>Magnoliopsida</taxon>
        <taxon>eudicotyledons</taxon>
        <taxon>Gunneridae</taxon>
        <taxon>Pentapetalae</taxon>
        <taxon>rosids</taxon>
        <taxon>fabids</taxon>
        <taxon>Rosales</taxon>
        <taxon>Rosaceae</taxon>
        <taxon>Amygdaloideae</taxon>
        <taxon>Maleae</taxon>
        <taxon>Malus</taxon>
    </lineage>
</organism>
<feature type="signal peptide" evidence="2">
    <location>
        <begin position="1"/>
        <end position="18"/>
    </location>
</feature>
<dbReference type="Proteomes" id="UP000290289">
    <property type="component" value="Chromosome 12"/>
</dbReference>
<feature type="compositionally biased region" description="Basic and acidic residues" evidence="1">
    <location>
        <begin position="71"/>
        <end position="84"/>
    </location>
</feature>